<evidence type="ECO:0000313" key="7">
    <source>
        <dbReference type="EMBL" id="AID60361.1"/>
    </source>
</evidence>
<dbReference type="GO" id="GO:0004252">
    <property type="term" value="F:serine-type endopeptidase activity"/>
    <property type="evidence" value="ECO:0007669"/>
    <property type="project" value="InterPro"/>
</dbReference>
<dbReference type="EMBL" id="KJ512138">
    <property type="protein sequence ID" value="AID60361.1"/>
    <property type="molecule type" value="mRNA"/>
</dbReference>
<dbReference type="Pfam" id="PF00089">
    <property type="entry name" value="Trypsin"/>
    <property type="match status" value="1"/>
</dbReference>
<proteinExistence type="evidence at transcript level"/>
<keyword evidence="5" id="KW-0732">Signal</keyword>
<reference evidence="7" key="1">
    <citation type="journal article" date="2014" name="BMC Genomics">
        <title>Genomic insights into the serine protease gene family and expression profile analysis in the planthopper, Nilaparvata lugens.</title>
        <authorList>
            <person name="Bao Y.Y."/>
            <person name="Qin X."/>
            <person name="Yu B."/>
            <person name="Chen L.B."/>
            <person name="Wang Z.C."/>
            <person name="Zhang C.X."/>
        </authorList>
    </citation>
    <scope>NUCLEOTIDE SEQUENCE</scope>
</reference>
<dbReference type="InterPro" id="IPR001254">
    <property type="entry name" value="Trypsin_dom"/>
</dbReference>
<evidence type="ECO:0000256" key="5">
    <source>
        <dbReference type="SAM" id="SignalP"/>
    </source>
</evidence>
<dbReference type="PANTHER" id="PTHR24276">
    <property type="entry name" value="POLYSERASE-RELATED"/>
    <property type="match status" value="1"/>
</dbReference>
<dbReference type="InterPro" id="IPR043504">
    <property type="entry name" value="Peptidase_S1_PA_chymotrypsin"/>
</dbReference>
<name>A0A068F4H9_NILLU</name>
<feature type="domain" description="Peptidase S1" evidence="6">
    <location>
        <begin position="47"/>
        <end position="266"/>
    </location>
</feature>
<dbReference type="AlphaFoldDB" id="A0A068F4H9"/>
<protein>
    <submittedName>
        <fullName evidence="7">Trypsin-27</fullName>
    </submittedName>
</protein>
<dbReference type="PANTHER" id="PTHR24276:SF94">
    <property type="entry name" value="AT20289P-RELATED"/>
    <property type="match status" value="1"/>
</dbReference>
<feature type="signal peptide" evidence="5">
    <location>
        <begin position="1"/>
        <end position="17"/>
    </location>
</feature>
<dbReference type="GO" id="GO:0006508">
    <property type="term" value="P:proteolysis"/>
    <property type="evidence" value="ECO:0007669"/>
    <property type="project" value="UniProtKB-KW"/>
</dbReference>
<evidence type="ECO:0000256" key="3">
    <source>
        <dbReference type="ARBA" id="ARBA00022825"/>
    </source>
</evidence>
<evidence type="ECO:0000256" key="1">
    <source>
        <dbReference type="ARBA" id="ARBA00022670"/>
    </source>
</evidence>
<accession>A0A068F4H9</accession>
<keyword evidence="3" id="KW-0720">Serine protease</keyword>
<sequence length="266" mass="29528">MVIRFILCLCFIISVFALPPNDSSGSEERDASDYLGTIENVEDSSRIFHGKKSNIKNHSYTLALLTKNKDLIGGAVLIKKNWAITAAWNVNKVKPSDLVIKSYSNNCLKNGHTSYVTKIIVHENYNGWESNVALLKIGKNKMKQEKTIEIGNSLPEEGSNVTIIGWGSEDGEKQSDGIAREGEAEFLSYGSCSAYYSPQENFSNSSFCTKNTESFGPCYMDYGSPVVYDKYLVGLFSGSLSCSDPKYPAVHVDLTQYKDWVEKKTS</sequence>
<dbReference type="PROSITE" id="PS50240">
    <property type="entry name" value="TRYPSIN_DOM"/>
    <property type="match status" value="1"/>
</dbReference>
<keyword evidence="1" id="KW-0645">Protease</keyword>
<dbReference type="OrthoDB" id="6614107at2759"/>
<dbReference type="InterPro" id="IPR050430">
    <property type="entry name" value="Peptidase_S1"/>
</dbReference>
<dbReference type="SMART" id="SM00020">
    <property type="entry name" value="Tryp_SPc"/>
    <property type="match status" value="1"/>
</dbReference>
<dbReference type="InterPro" id="IPR009003">
    <property type="entry name" value="Peptidase_S1_PA"/>
</dbReference>
<evidence type="ECO:0000256" key="4">
    <source>
        <dbReference type="ARBA" id="ARBA00023157"/>
    </source>
</evidence>
<feature type="chain" id="PRO_5001651578" evidence="5">
    <location>
        <begin position="18"/>
        <end position="266"/>
    </location>
</feature>
<organism evidence="7">
    <name type="scientific">Nilaparvata lugens</name>
    <name type="common">Brown planthopper</name>
    <dbReference type="NCBI Taxonomy" id="108931"/>
    <lineage>
        <taxon>Eukaryota</taxon>
        <taxon>Metazoa</taxon>
        <taxon>Ecdysozoa</taxon>
        <taxon>Arthropoda</taxon>
        <taxon>Hexapoda</taxon>
        <taxon>Insecta</taxon>
        <taxon>Pterygota</taxon>
        <taxon>Neoptera</taxon>
        <taxon>Paraneoptera</taxon>
        <taxon>Hemiptera</taxon>
        <taxon>Auchenorrhyncha</taxon>
        <taxon>Fulgoroidea</taxon>
        <taxon>Delphacidae</taxon>
        <taxon>Delphacinae</taxon>
        <taxon>Nilaparvata</taxon>
    </lineage>
</organism>
<keyword evidence="4" id="KW-1015">Disulfide bond</keyword>
<evidence type="ECO:0000259" key="6">
    <source>
        <dbReference type="PROSITE" id="PS50240"/>
    </source>
</evidence>
<keyword evidence="2" id="KW-0378">Hydrolase</keyword>
<dbReference type="Gene3D" id="2.40.10.10">
    <property type="entry name" value="Trypsin-like serine proteases"/>
    <property type="match status" value="1"/>
</dbReference>
<evidence type="ECO:0000256" key="2">
    <source>
        <dbReference type="ARBA" id="ARBA00022801"/>
    </source>
</evidence>
<dbReference type="SUPFAM" id="SSF50494">
    <property type="entry name" value="Trypsin-like serine proteases"/>
    <property type="match status" value="1"/>
</dbReference>
<reference evidence="7" key="2">
    <citation type="submission" date="2014-02" db="EMBL/GenBank/DDBJ databases">
        <authorList>
            <person name="Bao Y.-Y."/>
            <person name="Zhang C.-X."/>
        </authorList>
    </citation>
    <scope>NUCLEOTIDE SEQUENCE</scope>
</reference>